<dbReference type="AlphaFoldDB" id="A0A1H5MT93"/>
<dbReference type="NCBIfam" id="NF041495">
    <property type="entry name" value="MobB_relaxase"/>
    <property type="match status" value="1"/>
</dbReference>
<proteinExistence type="predicted"/>
<dbReference type="EMBL" id="FNUG01000003">
    <property type="protein sequence ID" value="SEE92589.1"/>
    <property type="molecule type" value="Genomic_DNA"/>
</dbReference>
<dbReference type="Pfam" id="PF18976">
    <property type="entry name" value="DUF5712"/>
    <property type="match status" value="1"/>
</dbReference>
<dbReference type="STRING" id="390640.SAMN04488034_10396"/>
<evidence type="ECO:0008006" key="3">
    <source>
        <dbReference type="Google" id="ProtNLM"/>
    </source>
</evidence>
<accession>A0A1H5MT93</accession>
<sequence>MYLTISPQKLSQNYSSSSADFVTYLEKENQSINADSPELFFNQDSHRITSSEVIEAIDGNVAKLKRTEPRYYSITINPSQRELNHIGNDKQKLITYTREVMKNYAAAFNRQIHGRPVSPKDILFFGKVEFSRTFKGTDREVRENKPFLKRIAALENSLRKIEREELSAPASDIKNELNKVIVQCPHKINNKPIEPGMRKPGNQSHIHLIVSRKDISNTYSLSPGSKYRSSEVVMHGKLVRRGFDRDKFFQTAEKTFDRLFNYQRNFVESYDAKKILAKDPQKFYSSLQHLTPAEKKIALKLMDQAGLKLPMLNLNPNQASFVLKQIKRAIGVAVRSSSIGY</sequence>
<name>A0A1H5MT93_9FLAO</name>
<dbReference type="RefSeq" id="WP_093113056.1">
    <property type="nucleotide sequence ID" value="NZ_FNGG01000003.1"/>
</dbReference>
<evidence type="ECO:0000313" key="1">
    <source>
        <dbReference type="EMBL" id="SEE92589.1"/>
    </source>
</evidence>
<dbReference type="InterPro" id="IPR048098">
    <property type="entry name" value="MobB"/>
</dbReference>
<protein>
    <recommendedName>
        <fullName evidence="3">Mobilization protein</fullName>
    </recommendedName>
</protein>
<organism evidence="1 2">
    <name type="scientific">Salinimicrobium catena</name>
    <dbReference type="NCBI Taxonomy" id="390640"/>
    <lineage>
        <taxon>Bacteria</taxon>
        <taxon>Pseudomonadati</taxon>
        <taxon>Bacteroidota</taxon>
        <taxon>Flavobacteriia</taxon>
        <taxon>Flavobacteriales</taxon>
        <taxon>Flavobacteriaceae</taxon>
        <taxon>Salinimicrobium</taxon>
    </lineage>
</organism>
<evidence type="ECO:0000313" key="2">
    <source>
        <dbReference type="Proteomes" id="UP000199448"/>
    </source>
</evidence>
<reference evidence="1 2" key="1">
    <citation type="submission" date="2016-10" db="EMBL/GenBank/DDBJ databases">
        <authorList>
            <person name="de Groot N.N."/>
        </authorList>
    </citation>
    <scope>NUCLEOTIDE SEQUENCE [LARGE SCALE GENOMIC DNA]</scope>
    <source>
        <strain evidence="1 2">DSM 23553</strain>
    </source>
</reference>
<dbReference type="InterPro" id="IPR043766">
    <property type="entry name" value="BfmA-like"/>
</dbReference>
<gene>
    <name evidence="1" type="ORF">SAMN04488034_10396</name>
</gene>
<dbReference type="Proteomes" id="UP000199448">
    <property type="component" value="Unassembled WGS sequence"/>
</dbReference>
<keyword evidence="2" id="KW-1185">Reference proteome</keyword>
<dbReference type="OrthoDB" id="1404627at2"/>